<dbReference type="AlphaFoldDB" id="A0A0C2XEI6"/>
<gene>
    <name evidence="11" type="ORF">M378DRAFT_72674</name>
</gene>
<reference evidence="11 12" key="1">
    <citation type="submission" date="2014-04" db="EMBL/GenBank/DDBJ databases">
        <title>Evolutionary Origins and Diversification of the Mycorrhizal Mutualists.</title>
        <authorList>
            <consortium name="DOE Joint Genome Institute"/>
            <consortium name="Mycorrhizal Genomics Consortium"/>
            <person name="Kohler A."/>
            <person name="Kuo A."/>
            <person name="Nagy L.G."/>
            <person name="Floudas D."/>
            <person name="Copeland A."/>
            <person name="Barry K.W."/>
            <person name="Cichocki N."/>
            <person name="Veneault-Fourrey C."/>
            <person name="LaButti K."/>
            <person name="Lindquist E.A."/>
            <person name="Lipzen A."/>
            <person name="Lundell T."/>
            <person name="Morin E."/>
            <person name="Murat C."/>
            <person name="Riley R."/>
            <person name="Ohm R."/>
            <person name="Sun H."/>
            <person name="Tunlid A."/>
            <person name="Henrissat B."/>
            <person name="Grigoriev I.V."/>
            <person name="Hibbett D.S."/>
            <person name="Martin F."/>
        </authorList>
    </citation>
    <scope>NUCLEOTIDE SEQUENCE [LARGE SCALE GENOMIC DNA]</scope>
    <source>
        <strain evidence="11 12">Koide BX008</strain>
    </source>
</reference>
<sequence length="435" mass="47835">MTTANLRDHLLSSLGSVPGTREFHLHVLVSAPRKNSSLYIFAKPLPRIYLQDVLVLCSEQANADAPRVLVTAIDASVYYIPSTSSVVLYIGKVDTTGQGSHPSPTVALVRSLITFYSIPSTRPIPAKQLWIHLFARAQGQYLFPNSSEFSGKRVLSDAKLCAWWKRLLSECVGEIKCKGSLVETLKAYYLLPGYSEFEASNTLGVAMVYPSNVDWIYGQPYTQTEIPLPCPRGGNGHNLGTYIPSFDDDPKSRFLDEIAYNTDGDIKSPAKKRPRRDPPVEASEEKKGKEEGPLGELGKVAGDEFWERMSFRQECVSGAVTGFFALGIKYVEEQGATSSAAVAAGPGTVSSQLIKRVMTLLLTGVEFSDGERSVRATERVESTVSLLCSGIGTETKYGKYIYGKIKSNEMGTEKRRQHAGTEQVTVLSVRRKKRI</sequence>
<keyword evidence="6" id="KW-0805">Transcription regulation</keyword>
<dbReference type="Pfam" id="PF08214">
    <property type="entry name" value="HAT_KAT11"/>
    <property type="match status" value="1"/>
</dbReference>
<dbReference type="InParanoid" id="A0A0C2XEI6"/>
<evidence type="ECO:0000256" key="6">
    <source>
        <dbReference type="ARBA" id="ARBA00023015"/>
    </source>
</evidence>
<dbReference type="GO" id="GO:0006355">
    <property type="term" value="P:regulation of DNA-templated transcription"/>
    <property type="evidence" value="ECO:0007669"/>
    <property type="project" value="InterPro"/>
</dbReference>
<dbReference type="SMART" id="SM01250">
    <property type="entry name" value="KAT11"/>
    <property type="match status" value="1"/>
</dbReference>
<feature type="region of interest" description="Disordered" evidence="10">
    <location>
        <begin position="265"/>
        <end position="297"/>
    </location>
</feature>
<keyword evidence="12" id="KW-1185">Reference proteome</keyword>
<evidence type="ECO:0000313" key="12">
    <source>
        <dbReference type="Proteomes" id="UP000054549"/>
    </source>
</evidence>
<keyword evidence="8" id="KW-0539">Nucleus</keyword>
<dbReference type="PROSITE" id="PS51728">
    <property type="entry name" value="RTT109_HAT"/>
    <property type="match status" value="1"/>
</dbReference>
<evidence type="ECO:0000256" key="3">
    <source>
        <dbReference type="ARBA" id="ARBA00022679"/>
    </source>
</evidence>
<comment type="subcellular location">
    <subcellularLocation>
        <location evidence="1">Nucleus</location>
    </subcellularLocation>
</comment>
<evidence type="ECO:0000256" key="4">
    <source>
        <dbReference type="ARBA" id="ARBA00022763"/>
    </source>
</evidence>
<evidence type="ECO:0000256" key="8">
    <source>
        <dbReference type="ARBA" id="ARBA00023242"/>
    </source>
</evidence>
<dbReference type="Proteomes" id="UP000054549">
    <property type="component" value="Unassembled WGS sequence"/>
</dbReference>
<dbReference type="InterPro" id="IPR051236">
    <property type="entry name" value="HAT_RTT109-like"/>
</dbReference>
<comment type="catalytic activity">
    <reaction evidence="9">
        <text>L-lysyl-[histone] + acetyl-CoA = N(6)-acetyl-L-lysyl-[histone] + CoA + H(+)</text>
        <dbReference type="Rhea" id="RHEA:21992"/>
        <dbReference type="Rhea" id="RHEA-COMP:9845"/>
        <dbReference type="Rhea" id="RHEA-COMP:11338"/>
        <dbReference type="ChEBI" id="CHEBI:15378"/>
        <dbReference type="ChEBI" id="CHEBI:29969"/>
        <dbReference type="ChEBI" id="CHEBI:57287"/>
        <dbReference type="ChEBI" id="CHEBI:57288"/>
        <dbReference type="ChEBI" id="CHEBI:61930"/>
        <dbReference type="EC" id="2.3.1.48"/>
    </reaction>
    <physiologicalReaction direction="left-to-right" evidence="9">
        <dbReference type="Rhea" id="RHEA:21993"/>
    </physiologicalReaction>
</comment>
<evidence type="ECO:0000256" key="7">
    <source>
        <dbReference type="ARBA" id="ARBA00023163"/>
    </source>
</evidence>
<protein>
    <recommendedName>
        <fullName evidence="2">histone acetyltransferase</fullName>
        <ecNumber evidence="2">2.3.1.48</ecNumber>
    </recommendedName>
</protein>
<dbReference type="FunCoup" id="A0A0C2XEI6">
    <property type="interactions" value="151"/>
</dbReference>
<proteinExistence type="predicted"/>
<dbReference type="GO" id="GO:0006974">
    <property type="term" value="P:DNA damage response"/>
    <property type="evidence" value="ECO:0007669"/>
    <property type="project" value="UniProtKB-KW"/>
</dbReference>
<dbReference type="GO" id="GO:0005634">
    <property type="term" value="C:nucleus"/>
    <property type="evidence" value="ECO:0007669"/>
    <property type="project" value="UniProtKB-SubCell"/>
</dbReference>
<evidence type="ECO:0000256" key="2">
    <source>
        <dbReference type="ARBA" id="ARBA00013184"/>
    </source>
</evidence>
<evidence type="ECO:0000256" key="10">
    <source>
        <dbReference type="SAM" id="MobiDB-lite"/>
    </source>
</evidence>
<dbReference type="PANTHER" id="PTHR31571">
    <property type="entry name" value="ALTERED INHERITANCE OF MITOCHONDRIA PROTEIN 6"/>
    <property type="match status" value="1"/>
</dbReference>
<dbReference type="HOGENOM" id="CLU_019224_0_0_1"/>
<name>A0A0C2XEI6_AMAMK</name>
<evidence type="ECO:0000313" key="11">
    <source>
        <dbReference type="EMBL" id="KIL67851.1"/>
    </source>
</evidence>
<dbReference type="InterPro" id="IPR016849">
    <property type="entry name" value="Rtt109"/>
</dbReference>
<dbReference type="EC" id="2.3.1.48" evidence="2"/>
<dbReference type="GO" id="GO:0032931">
    <property type="term" value="F:histone H3K56 acetyltransferase activity"/>
    <property type="evidence" value="ECO:0007669"/>
    <property type="project" value="TreeGrafter"/>
</dbReference>
<feature type="compositionally biased region" description="Basic and acidic residues" evidence="10">
    <location>
        <begin position="276"/>
        <end position="292"/>
    </location>
</feature>
<keyword evidence="4" id="KW-0227">DNA damage</keyword>
<keyword evidence="7" id="KW-0804">Transcription</keyword>
<dbReference type="InterPro" id="IPR013178">
    <property type="entry name" value="Histone_AcTrfase_Rtt109/CBP"/>
</dbReference>
<accession>A0A0C2XEI6</accession>
<dbReference type="OrthoDB" id="3361892at2759"/>
<evidence type="ECO:0000256" key="1">
    <source>
        <dbReference type="ARBA" id="ARBA00004123"/>
    </source>
</evidence>
<keyword evidence="3" id="KW-0808">Transferase</keyword>
<dbReference type="EMBL" id="KN818230">
    <property type="protein sequence ID" value="KIL67851.1"/>
    <property type="molecule type" value="Genomic_DNA"/>
</dbReference>
<dbReference type="PANTHER" id="PTHR31571:SF2">
    <property type="entry name" value="HISTONE ACETYLTRANSFERASE RTT109"/>
    <property type="match status" value="1"/>
</dbReference>
<keyword evidence="5" id="KW-0007">Acetylation</keyword>
<organism evidence="11 12">
    <name type="scientific">Amanita muscaria (strain Koide BX008)</name>
    <dbReference type="NCBI Taxonomy" id="946122"/>
    <lineage>
        <taxon>Eukaryota</taxon>
        <taxon>Fungi</taxon>
        <taxon>Dikarya</taxon>
        <taxon>Basidiomycota</taxon>
        <taxon>Agaricomycotina</taxon>
        <taxon>Agaricomycetes</taxon>
        <taxon>Agaricomycetidae</taxon>
        <taxon>Agaricales</taxon>
        <taxon>Pluteineae</taxon>
        <taxon>Amanitaceae</taxon>
        <taxon>Amanita</taxon>
    </lineage>
</organism>
<evidence type="ECO:0000256" key="9">
    <source>
        <dbReference type="ARBA" id="ARBA00048940"/>
    </source>
</evidence>
<evidence type="ECO:0000256" key="5">
    <source>
        <dbReference type="ARBA" id="ARBA00022990"/>
    </source>
</evidence>
<dbReference type="STRING" id="946122.A0A0C2XEI6"/>